<dbReference type="STRING" id="1619100.UT34_C0001G0270"/>
<gene>
    <name evidence="1" type="ORF">UT34_C0001G0270</name>
</gene>
<evidence type="ECO:0000313" key="2">
    <source>
        <dbReference type="Proteomes" id="UP000034799"/>
    </source>
</evidence>
<reference evidence="1 2" key="1">
    <citation type="journal article" date="2015" name="Nature">
        <title>rRNA introns, odd ribosomes, and small enigmatic genomes across a large radiation of phyla.</title>
        <authorList>
            <person name="Brown C.T."/>
            <person name="Hug L.A."/>
            <person name="Thomas B.C."/>
            <person name="Sharon I."/>
            <person name="Castelle C.J."/>
            <person name="Singh A."/>
            <person name="Wilkins M.J."/>
            <person name="Williams K.H."/>
            <person name="Banfield J.F."/>
        </authorList>
    </citation>
    <scope>NUCLEOTIDE SEQUENCE [LARGE SCALE GENOMIC DNA]</scope>
</reference>
<name>A0A0G0Q733_9BACT</name>
<organism evidence="1 2">
    <name type="scientific">candidate division WS6 bacterium GW2011_GWF2_39_15</name>
    <dbReference type="NCBI Taxonomy" id="1619100"/>
    <lineage>
        <taxon>Bacteria</taxon>
        <taxon>Candidatus Dojkabacteria</taxon>
    </lineage>
</organism>
<proteinExistence type="predicted"/>
<dbReference type="EMBL" id="LBWK01000001">
    <property type="protein sequence ID" value="KKR06230.1"/>
    <property type="molecule type" value="Genomic_DNA"/>
</dbReference>
<sequence length="164" mass="18609">MAYAHDWSMQITDSSETETEQFTHDVRTASEQIYEFVLREQESTLKRMMPPLIVIPTGADLGAITRACTKRLGDLLKIFTFDHEVNTLIPGHRTNNFHPKAVDFYFIPGDTPSGDIPSFMTLVRENLDHSYGIPFILMTEELLDALDIETPDKLIVSVPPVLKE</sequence>
<protein>
    <submittedName>
        <fullName evidence="1">Uncharacterized protein</fullName>
    </submittedName>
</protein>
<dbReference type="Proteomes" id="UP000034799">
    <property type="component" value="Unassembled WGS sequence"/>
</dbReference>
<dbReference type="AlphaFoldDB" id="A0A0G0Q733"/>
<accession>A0A0G0Q733</accession>
<comment type="caution">
    <text evidence="1">The sequence shown here is derived from an EMBL/GenBank/DDBJ whole genome shotgun (WGS) entry which is preliminary data.</text>
</comment>
<evidence type="ECO:0000313" key="1">
    <source>
        <dbReference type="EMBL" id="KKR06230.1"/>
    </source>
</evidence>